<reference evidence="2" key="1">
    <citation type="submission" date="2022-08" db="EMBL/GenBank/DDBJ databases">
        <authorList>
            <person name="Gutierrez-Valencia J."/>
        </authorList>
    </citation>
    <scope>NUCLEOTIDE SEQUENCE</scope>
</reference>
<dbReference type="PRINTS" id="PR01438">
    <property type="entry name" value="UNVRSLSTRESS"/>
</dbReference>
<organism evidence="2 3">
    <name type="scientific">Linum tenue</name>
    <dbReference type="NCBI Taxonomy" id="586396"/>
    <lineage>
        <taxon>Eukaryota</taxon>
        <taxon>Viridiplantae</taxon>
        <taxon>Streptophyta</taxon>
        <taxon>Embryophyta</taxon>
        <taxon>Tracheophyta</taxon>
        <taxon>Spermatophyta</taxon>
        <taxon>Magnoliopsida</taxon>
        <taxon>eudicotyledons</taxon>
        <taxon>Gunneridae</taxon>
        <taxon>Pentapetalae</taxon>
        <taxon>rosids</taxon>
        <taxon>fabids</taxon>
        <taxon>Malpighiales</taxon>
        <taxon>Linaceae</taxon>
        <taxon>Linum</taxon>
    </lineage>
</organism>
<accession>A0AAV0GXL4</accession>
<dbReference type="Pfam" id="PF00582">
    <property type="entry name" value="Usp"/>
    <property type="match status" value="1"/>
</dbReference>
<dbReference type="Gene3D" id="3.40.50.620">
    <property type="entry name" value="HUPs"/>
    <property type="match status" value="1"/>
</dbReference>
<evidence type="ECO:0000313" key="3">
    <source>
        <dbReference type="Proteomes" id="UP001154282"/>
    </source>
</evidence>
<dbReference type="PANTHER" id="PTHR47583">
    <property type="entry name" value="ADENINE NUCLEOTIDE ALPHA HYDROLASES-LIKE SUPERFAMILY PROTEIN"/>
    <property type="match status" value="1"/>
</dbReference>
<dbReference type="PANTHER" id="PTHR47583:SF1">
    <property type="entry name" value="ADENINE NUCLEOTIDE ALPHA HYDROLASES-LIKE SUPERFAMILY PROTEIN"/>
    <property type="match status" value="1"/>
</dbReference>
<name>A0AAV0GXL4_9ROSI</name>
<dbReference type="CDD" id="cd23659">
    <property type="entry name" value="USP_At3g01520-like"/>
    <property type="match status" value="1"/>
</dbReference>
<dbReference type="InterPro" id="IPR014729">
    <property type="entry name" value="Rossmann-like_a/b/a_fold"/>
</dbReference>
<sequence>MDSDSLKGERQTVKGLETVEEDEVYDSWNDGAEVEKKETAATIRRRRSKGRDIIVAVDHGPNSRHAFNWALLHLCRQADTLHLVHALSDSKNRLLSDMAEGLVEKLTIEALKMAKVKAVGKIVEGEASKVICKEAERIRPVAVVLGTRGRSLFQSVMQGSVGEYCFHHSKAPVIIVPMECMNEA</sequence>
<gene>
    <name evidence="2" type="ORF">LITE_LOCUS1448</name>
</gene>
<evidence type="ECO:0000259" key="1">
    <source>
        <dbReference type="Pfam" id="PF00582"/>
    </source>
</evidence>
<dbReference type="EMBL" id="CAMGYJ010000002">
    <property type="protein sequence ID" value="CAI0377428.1"/>
    <property type="molecule type" value="Genomic_DNA"/>
</dbReference>
<comment type="caution">
    <text evidence="2">The sequence shown here is derived from an EMBL/GenBank/DDBJ whole genome shotgun (WGS) entry which is preliminary data.</text>
</comment>
<feature type="domain" description="UspA" evidence="1">
    <location>
        <begin position="51"/>
        <end position="177"/>
    </location>
</feature>
<dbReference type="SUPFAM" id="SSF52402">
    <property type="entry name" value="Adenine nucleotide alpha hydrolases-like"/>
    <property type="match status" value="1"/>
</dbReference>
<evidence type="ECO:0000313" key="2">
    <source>
        <dbReference type="EMBL" id="CAI0377428.1"/>
    </source>
</evidence>
<dbReference type="Proteomes" id="UP001154282">
    <property type="component" value="Unassembled WGS sequence"/>
</dbReference>
<dbReference type="AlphaFoldDB" id="A0AAV0GXL4"/>
<protein>
    <recommendedName>
        <fullName evidence="1">UspA domain-containing protein</fullName>
    </recommendedName>
</protein>
<keyword evidence="3" id="KW-1185">Reference proteome</keyword>
<proteinExistence type="predicted"/>
<dbReference type="InterPro" id="IPR006016">
    <property type="entry name" value="UspA"/>
</dbReference>
<dbReference type="InterPro" id="IPR006015">
    <property type="entry name" value="Universal_stress_UspA"/>
</dbReference>